<protein>
    <submittedName>
        <fullName evidence="1">Uncharacterized protein</fullName>
    </submittedName>
</protein>
<proteinExistence type="predicted"/>
<sequence length="427" mass="48576">MNYAETMPCFRWTFRLVLLTLIISCAEINEFRCAADDDRESVPDEKKVSQLISQLDSPSRAERVQAERSLIQLGEQAIPALEEFPTDDPVIAIHLDRIRLAIRKTAATETLEGTRFSFEASQGIGIQEFIRNLTEATGNEVVTDPPSLSRRIQFHGDDIPFWQVIDDVCLHNDLGWRTSSQSVVLSTSERTRYDVADYVKCVRIGGTVQRQRQGFRQRRRGQLIRVEFRLDVEPQVVPFFAQVFDRDFELSNETLTATPFNPDAGHELLFRGGRTAVFTVDFQTNSETIEFPVNASGFITLFCAARREPITVALNSREQTPDNRVRLEGISRTPDETIVRLSVQLPHNADELRSHRLGLLHRDVKLHQNDGQVTSPTRIELLSRRGLLHSLEVRFPTGAEATHLTYGMPELLTFLPVPFEIHGLERN</sequence>
<dbReference type="RefSeq" id="WP_146508429.1">
    <property type="nucleotide sequence ID" value="NZ_SIHI01000001.1"/>
</dbReference>
<organism evidence="1 2">
    <name type="scientific">Thalassoglobus neptunius</name>
    <dbReference type="NCBI Taxonomy" id="1938619"/>
    <lineage>
        <taxon>Bacteria</taxon>
        <taxon>Pseudomonadati</taxon>
        <taxon>Planctomycetota</taxon>
        <taxon>Planctomycetia</taxon>
        <taxon>Planctomycetales</taxon>
        <taxon>Planctomycetaceae</taxon>
        <taxon>Thalassoglobus</taxon>
    </lineage>
</organism>
<gene>
    <name evidence="1" type="ORF">KOR42_15750</name>
</gene>
<dbReference type="AlphaFoldDB" id="A0A5C5X5K0"/>
<reference evidence="1 2" key="1">
    <citation type="submission" date="2019-02" db="EMBL/GenBank/DDBJ databases">
        <title>Deep-cultivation of Planctomycetes and their phenomic and genomic characterization uncovers novel biology.</title>
        <authorList>
            <person name="Wiegand S."/>
            <person name="Jogler M."/>
            <person name="Boedeker C."/>
            <person name="Pinto D."/>
            <person name="Vollmers J."/>
            <person name="Rivas-Marin E."/>
            <person name="Kohn T."/>
            <person name="Peeters S.H."/>
            <person name="Heuer A."/>
            <person name="Rast P."/>
            <person name="Oberbeckmann S."/>
            <person name="Bunk B."/>
            <person name="Jeske O."/>
            <person name="Meyerdierks A."/>
            <person name="Storesund J.E."/>
            <person name="Kallscheuer N."/>
            <person name="Luecker S."/>
            <person name="Lage O.M."/>
            <person name="Pohl T."/>
            <person name="Merkel B.J."/>
            <person name="Hornburger P."/>
            <person name="Mueller R.-W."/>
            <person name="Bruemmer F."/>
            <person name="Labrenz M."/>
            <person name="Spormann A.M."/>
            <person name="Op Den Camp H."/>
            <person name="Overmann J."/>
            <person name="Amann R."/>
            <person name="Jetten M.S.M."/>
            <person name="Mascher T."/>
            <person name="Medema M.H."/>
            <person name="Devos D.P."/>
            <person name="Kaster A.-K."/>
            <person name="Ovreas L."/>
            <person name="Rohde M."/>
            <person name="Galperin M.Y."/>
            <person name="Jogler C."/>
        </authorList>
    </citation>
    <scope>NUCLEOTIDE SEQUENCE [LARGE SCALE GENOMIC DNA]</scope>
    <source>
        <strain evidence="1 2">KOR42</strain>
    </source>
</reference>
<keyword evidence="2" id="KW-1185">Reference proteome</keyword>
<dbReference type="EMBL" id="SIHI01000001">
    <property type="protein sequence ID" value="TWT58204.1"/>
    <property type="molecule type" value="Genomic_DNA"/>
</dbReference>
<comment type="caution">
    <text evidence="1">The sequence shown here is derived from an EMBL/GenBank/DDBJ whole genome shotgun (WGS) entry which is preliminary data.</text>
</comment>
<evidence type="ECO:0000313" key="1">
    <source>
        <dbReference type="EMBL" id="TWT58204.1"/>
    </source>
</evidence>
<accession>A0A5C5X5K0</accession>
<dbReference type="Proteomes" id="UP000317243">
    <property type="component" value="Unassembled WGS sequence"/>
</dbReference>
<dbReference type="OrthoDB" id="250183at2"/>
<evidence type="ECO:0000313" key="2">
    <source>
        <dbReference type="Proteomes" id="UP000317243"/>
    </source>
</evidence>
<name>A0A5C5X5K0_9PLAN</name>